<gene>
    <name evidence="3" type="ORF">BJ959_002304</name>
</gene>
<dbReference type="Pfam" id="PF04536">
    <property type="entry name" value="TPM_phosphatase"/>
    <property type="match status" value="1"/>
</dbReference>
<feature type="compositionally biased region" description="Low complexity" evidence="1">
    <location>
        <begin position="683"/>
        <end position="693"/>
    </location>
</feature>
<dbReference type="AlphaFoldDB" id="A0A840XQI3"/>
<comment type="caution">
    <text evidence="3">The sequence shown here is derived from an EMBL/GenBank/DDBJ whole genome shotgun (WGS) entry which is preliminary data.</text>
</comment>
<feature type="domain" description="TPM" evidence="2">
    <location>
        <begin position="54"/>
        <end position="170"/>
    </location>
</feature>
<reference evidence="3 4" key="1">
    <citation type="submission" date="2020-08" db="EMBL/GenBank/DDBJ databases">
        <title>Sequencing the genomes of 1000 actinobacteria strains.</title>
        <authorList>
            <person name="Klenk H.-P."/>
        </authorList>
    </citation>
    <scope>NUCLEOTIDE SEQUENCE [LARGE SCALE GENOMIC DNA]</scope>
    <source>
        <strain evidence="3 4">DSM 23889</strain>
    </source>
</reference>
<organism evidence="3 4">
    <name type="scientific">Microcella frigidaquae</name>
    <dbReference type="NCBI Taxonomy" id="424758"/>
    <lineage>
        <taxon>Bacteria</taxon>
        <taxon>Bacillati</taxon>
        <taxon>Actinomycetota</taxon>
        <taxon>Actinomycetes</taxon>
        <taxon>Micrococcales</taxon>
        <taxon>Microbacteriaceae</taxon>
        <taxon>Microcella</taxon>
    </lineage>
</organism>
<feature type="region of interest" description="Disordered" evidence="1">
    <location>
        <begin position="662"/>
        <end position="703"/>
    </location>
</feature>
<accession>A0A840XQI3</accession>
<keyword evidence="4" id="KW-1185">Reference proteome</keyword>
<dbReference type="Gene3D" id="3.10.310.50">
    <property type="match status" value="1"/>
</dbReference>
<dbReference type="Proteomes" id="UP000552883">
    <property type="component" value="Unassembled WGS sequence"/>
</dbReference>
<dbReference type="OrthoDB" id="5105562at2"/>
<sequence>MTHQALRYRDARSRGPRALTISALAAGLLLGTLPLGAVAPATAAPPTDLEGAYVLDQVGVLAGDEQRVQDALDGLFEAGDAPLFVIVVDRFDDALDGLAWADETAALSGLGDRDALLAIAVESREYATSIGAAFPASDAVLAEAENALVAQLRDDRWADGIIAYADTLTAALSTVDEPGGTPGEPGTDEPGVPPGGEEAPTEQGGGIPILPIALGAGGIGVAWYLIARARRKKAPVTADVDRQSIAELDQTASRRLVQVDDALTTSGQELGFAEAQFGAAPTEGFRTALTRAKELVGEAFRLRRELDDESPETDEQKRATLLAIITACDEADDLLEAQEEAFEALRDVESDLPGAIAEVTRGREAAPAAIEAAESTVARLRGEFSANAIASVADAPAQARRLLALVDTELAEAAQKQQAGSTSEAAIDVRSAQLALGQLTSATAGVQTLADDLATARTALAAQQEDLRAGIAAAQPLRSGAATGSALASALTAAEAALAAAPTDDPIAALERVVAADRVLDAQLAGAREEAERRATAEAALDRTLASASARIRSAGEYIAAHRGAVGAAARARLAEAQAQEAIAVQRRTADPMAALEAAQRALDYAGQALQSAEGDLRASLAPSGPLGGLGTSGGSSGVGEAIIGGIIGGLLSGGGGGRSGGGFSGGFRGGRPRFGSSGGSSSGARRSSAPRSSGRRGGGGRF</sequence>
<evidence type="ECO:0000313" key="4">
    <source>
        <dbReference type="Proteomes" id="UP000552883"/>
    </source>
</evidence>
<dbReference type="EMBL" id="JACHBS010000001">
    <property type="protein sequence ID" value="MBB5618808.1"/>
    <property type="molecule type" value="Genomic_DNA"/>
</dbReference>
<feature type="region of interest" description="Disordered" evidence="1">
    <location>
        <begin position="173"/>
        <end position="207"/>
    </location>
</feature>
<evidence type="ECO:0000259" key="2">
    <source>
        <dbReference type="Pfam" id="PF04536"/>
    </source>
</evidence>
<evidence type="ECO:0000256" key="1">
    <source>
        <dbReference type="SAM" id="MobiDB-lite"/>
    </source>
</evidence>
<dbReference type="InterPro" id="IPR007621">
    <property type="entry name" value="TPM_dom"/>
</dbReference>
<protein>
    <recommendedName>
        <fullName evidence="2">TPM domain-containing protein</fullName>
    </recommendedName>
</protein>
<dbReference type="RefSeq" id="WP_153981987.1">
    <property type="nucleotide sequence ID" value="NZ_BAAANZ010000003.1"/>
</dbReference>
<evidence type="ECO:0000313" key="3">
    <source>
        <dbReference type="EMBL" id="MBB5618808.1"/>
    </source>
</evidence>
<feature type="compositionally biased region" description="Low complexity" evidence="1">
    <location>
        <begin position="174"/>
        <end position="207"/>
    </location>
</feature>
<proteinExistence type="predicted"/>
<name>A0A840XQI3_9MICO</name>